<evidence type="ECO:0000256" key="1">
    <source>
        <dbReference type="SAM" id="Phobius"/>
    </source>
</evidence>
<name>A0ABS2WS73_9BACT</name>
<protein>
    <submittedName>
        <fullName evidence="2">Uncharacterized protein</fullName>
    </submittedName>
</protein>
<keyword evidence="3" id="KW-1185">Reference proteome</keyword>
<sequence length="330" mass="37772">MEQQPCRTFPRAACVILANPYVQTLLLVEGILLFLGLIALLASLRIGLDFDPRLTTSYQYGLNKKSYLVGTIIMFILLLKLPLFFFFIWVIDGLSLHVLGAMCGAGIVSATPWGAWMFFVKILTLFLLCAWILLHRVDLSETTYPFTRKKFLLFQGLFFILVVEFLLELAHFLNIPTDTPVACCSILFDQTSNNPWYENSVILGFFFGLYGLLGLLRYLCRPILFSLSSFLWMAVTIQALIRFFSPYVYELPTHKCPFCLLQSEYYFVGYFIYLLLFLGGLGALFALVSATLQRPVKNFWYTLSFTCNTLLVMVLSAYPLGYFLRNGVWL</sequence>
<gene>
    <name evidence="2" type="ORF">JWV37_06910</name>
</gene>
<feature type="transmembrane region" description="Helical" evidence="1">
    <location>
        <begin position="154"/>
        <end position="176"/>
    </location>
</feature>
<evidence type="ECO:0000313" key="3">
    <source>
        <dbReference type="Proteomes" id="UP000703590"/>
    </source>
</evidence>
<feature type="transmembrane region" description="Helical" evidence="1">
    <location>
        <begin position="25"/>
        <end position="46"/>
    </location>
</feature>
<feature type="transmembrane region" description="Helical" evidence="1">
    <location>
        <begin position="196"/>
        <end position="216"/>
    </location>
</feature>
<feature type="transmembrane region" description="Helical" evidence="1">
    <location>
        <begin position="67"/>
        <end position="91"/>
    </location>
</feature>
<reference evidence="3" key="1">
    <citation type="submission" date="2021-02" db="EMBL/GenBank/DDBJ databases">
        <title>Sulfurospirillum tamanensis sp. nov.</title>
        <authorList>
            <person name="Merkel A.Y."/>
        </authorList>
    </citation>
    <scope>NUCLEOTIDE SEQUENCE [LARGE SCALE GENOMIC DNA]</scope>
    <source>
        <strain evidence="3">T05b</strain>
    </source>
</reference>
<dbReference type="RefSeq" id="WP_205459056.1">
    <property type="nucleotide sequence ID" value="NZ_JAFHKK010000013.1"/>
</dbReference>
<reference evidence="2 3" key="2">
    <citation type="submission" date="2021-02" db="EMBL/GenBank/DDBJ databases">
        <title>Sulfurospirillum tamanensis sp. nov.</title>
        <authorList>
            <person name="Frolova A."/>
            <person name="Merkel A."/>
            <person name="Slobodkin A."/>
        </authorList>
    </citation>
    <scope>NUCLEOTIDE SEQUENCE [LARGE SCALE GENOMIC DNA]</scope>
    <source>
        <strain evidence="2 3">T05b</strain>
    </source>
</reference>
<organism evidence="2 3">
    <name type="scientific">Sulfurospirillum tamanense</name>
    <dbReference type="NCBI Taxonomy" id="2813362"/>
    <lineage>
        <taxon>Bacteria</taxon>
        <taxon>Pseudomonadati</taxon>
        <taxon>Campylobacterota</taxon>
        <taxon>Epsilonproteobacteria</taxon>
        <taxon>Campylobacterales</taxon>
        <taxon>Sulfurospirillaceae</taxon>
        <taxon>Sulfurospirillum</taxon>
    </lineage>
</organism>
<feature type="transmembrane region" description="Helical" evidence="1">
    <location>
        <begin position="299"/>
        <end position="324"/>
    </location>
</feature>
<comment type="caution">
    <text evidence="2">The sequence shown here is derived from an EMBL/GenBank/DDBJ whole genome shotgun (WGS) entry which is preliminary data.</text>
</comment>
<proteinExistence type="predicted"/>
<evidence type="ECO:0000313" key="2">
    <source>
        <dbReference type="EMBL" id="MBN2964504.1"/>
    </source>
</evidence>
<feature type="transmembrane region" description="Helical" evidence="1">
    <location>
        <begin position="265"/>
        <end position="287"/>
    </location>
</feature>
<dbReference type="Proteomes" id="UP000703590">
    <property type="component" value="Unassembled WGS sequence"/>
</dbReference>
<feature type="transmembrane region" description="Helical" evidence="1">
    <location>
        <begin position="223"/>
        <end position="245"/>
    </location>
</feature>
<feature type="transmembrane region" description="Helical" evidence="1">
    <location>
        <begin position="111"/>
        <end position="134"/>
    </location>
</feature>
<accession>A0ABS2WS73</accession>
<keyword evidence="1" id="KW-0472">Membrane</keyword>
<dbReference type="EMBL" id="JAFHKK010000013">
    <property type="protein sequence ID" value="MBN2964504.1"/>
    <property type="molecule type" value="Genomic_DNA"/>
</dbReference>
<keyword evidence="1" id="KW-1133">Transmembrane helix</keyword>
<keyword evidence="1" id="KW-0812">Transmembrane</keyword>